<evidence type="ECO:0000313" key="1">
    <source>
        <dbReference type="EMBL" id="KAB2390148.1"/>
    </source>
</evidence>
<dbReference type="Proteomes" id="UP000475765">
    <property type="component" value="Unassembled WGS sequence"/>
</dbReference>
<dbReference type="EMBL" id="WBPP01000044">
    <property type="protein sequence ID" value="KAB2390148.1"/>
    <property type="molecule type" value="Genomic_DNA"/>
</dbReference>
<name>A0A9W7QC82_BACCE</name>
<dbReference type="AlphaFoldDB" id="A0A9W7QC82"/>
<organism evidence="1 2">
    <name type="scientific">Bacillus cereus</name>
    <dbReference type="NCBI Taxonomy" id="1396"/>
    <lineage>
        <taxon>Bacteria</taxon>
        <taxon>Bacillati</taxon>
        <taxon>Bacillota</taxon>
        <taxon>Bacilli</taxon>
        <taxon>Bacillales</taxon>
        <taxon>Bacillaceae</taxon>
        <taxon>Bacillus</taxon>
        <taxon>Bacillus cereus group</taxon>
    </lineage>
</organism>
<proteinExistence type="predicted"/>
<protein>
    <submittedName>
        <fullName evidence="1">Uncharacterized protein</fullName>
    </submittedName>
</protein>
<comment type="caution">
    <text evidence="1">The sequence shown here is derived from an EMBL/GenBank/DDBJ whole genome shotgun (WGS) entry which is preliminary data.</text>
</comment>
<gene>
    <name evidence="1" type="ORF">F8172_23445</name>
</gene>
<accession>A0A9W7QC82</accession>
<reference evidence="1 2" key="1">
    <citation type="submission" date="2019-10" db="EMBL/GenBank/DDBJ databases">
        <title>Bacillus from the desert of Cuatro Cinegas, Coahuila.</title>
        <authorList>
            <person name="Olmedo-Alvarez G."/>
            <person name="Saldana S."/>
            <person name="Barcelo D."/>
        </authorList>
    </citation>
    <scope>NUCLEOTIDE SEQUENCE [LARGE SCALE GENOMIC DNA]</scope>
    <source>
        <strain evidence="1 2">CH417_13T</strain>
    </source>
</reference>
<sequence>MSKYIHVGFLLPRNLRAVRHPPLLLVKTERWVGDLLPINARLVGANNQWGINTSPPIKVSLYI</sequence>
<evidence type="ECO:0000313" key="2">
    <source>
        <dbReference type="Proteomes" id="UP000475765"/>
    </source>
</evidence>